<evidence type="ECO:0000313" key="1">
    <source>
        <dbReference type="EMBL" id="PWW08231.1"/>
    </source>
</evidence>
<dbReference type="AlphaFoldDB" id="A0A317PYF8"/>
<dbReference type="InterPro" id="IPR045657">
    <property type="entry name" value="DUF6392"/>
</dbReference>
<proteinExistence type="predicted"/>
<dbReference type="EMBL" id="QGTS01000007">
    <property type="protein sequence ID" value="PWW08231.1"/>
    <property type="molecule type" value="Genomic_DNA"/>
</dbReference>
<dbReference type="Proteomes" id="UP000246744">
    <property type="component" value="Unassembled WGS sequence"/>
</dbReference>
<name>A0A317PYF8_9ENTR</name>
<evidence type="ECO:0000313" key="2">
    <source>
        <dbReference type="Proteomes" id="UP000246744"/>
    </source>
</evidence>
<dbReference type="Pfam" id="PF19929">
    <property type="entry name" value="DUF6392"/>
    <property type="match status" value="1"/>
</dbReference>
<accession>A0A317PYF8</accession>
<gene>
    <name evidence="1" type="ORF">DES37_107278</name>
</gene>
<sequence>MTLNVEALIRSLGKSYKDLVDSGLITYKSDPKGASGSPTISLDMAKEGVFLAFQREGRVLKEITLSIQHDTLKNWIFPNDLPTPLQKSMSRQWVHENFGEPENSIPPRVIMKQEIGRIERFTVEDFHIPITMQIRYDMADMVVAVTFLPTSELRW</sequence>
<evidence type="ECO:0008006" key="3">
    <source>
        <dbReference type="Google" id="ProtNLM"/>
    </source>
</evidence>
<protein>
    <recommendedName>
        <fullName evidence="3">Pyocin immunity protein</fullName>
    </recommendedName>
</protein>
<organism evidence="1 2">
    <name type="scientific">Mangrovibacter plantisponsor</name>
    <dbReference type="NCBI Taxonomy" id="451513"/>
    <lineage>
        <taxon>Bacteria</taxon>
        <taxon>Pseudomonadati</taxon>
        <taxon>Pseudomonadota</taxon>
        <taxon>Gammaproteobacteria</taxon>
        <taxon>Enterobacterales</taxon>
        <taxon>Enterobacteriaceae</taxon>
        <taxon>Mangrovibacter</taxon>
    </lineage>
</organism>
<dbReference type="RefSeq" id="WP_110026185.1">
    <property type="nucleotide sequence ID" value="NZ_QGTS01000007.1"/>
</dbReference>
<keyword evidence="2" id="KW-1185">Reference proteome</keyword>
<reference evidence="1 2" key="1">
    <citation type="submission" date="2018-05" db="EMBL/GenBank/DDBJ databases">
        <title>Genomic Encyclopedia of Type Strains, Phase IV (KMG-IV): sequencing the most valuable type-strain genomes for metagenomic binning, comparative biology and taxonomic classification.</title>
        <authorList>
            <person name="Goeker M."/>
        </authorList>
    </citation>
    <scope>NUCLEOTIDE SEQUENCE [LARGE SCALE GENOMIC DNA]</scope>
    <source>
        <strain evidence="1 2">DSM 19579</strain>
    </source>
</reference>
<dbReference type="OrthoDB" id="6432498at2"/>
<comment type="caution">
    <text evidence="1">The sequence shown here is derived from an EMBL/GenBank/DDBJ whole genome shotgun (WGS) entry which is preliminary data.</text>
</comment>